<proteinExistence type="predicted"/>
<evidence type="ECO:0000313" key="1">
    <source>
        <dbReference type="EMBL" id="MFB9756655.1"/>
    </source>
</evidence>
<dbReference type="Proteomes" id="UP001589619">
    <property type="component" value="Unassembled WGS sequence"/>
</dbReference>
<protein>
    <recommendedName>
        <fullName evidence="3">Phosphoribosyl-AMP cyclohydrolase</fullName>
    </recommendedName>
</protein>
<comment type="caution">
    <text evidence="1">The sequence shown here is derived from an EMBL/GenBank/DDBJ whole genome shotgun (WGS) entry which is preliminary data.</text>
</comment>
<evidence type="ECO:0000313" key="2">
    <source>
        <dbReference type="Proteomes" id="UP001589619"/>
    </source>
</evidence>
<reference evidence="1 2" key="1">
    <citation type="submission" date="2024-09" db="EMBL/GenBank/DDBJ databases">
        <authorList>
            <person name="Sun Q."/>
            <person name="Mori K."/>
        </authorList>
    </citation>
    <scope>NUCLEOTIDE SEQUENCE [LARGE SCALE GENOMIC DNA]</scope>
    <source>
        <strain evidence="1 2">JCM 12520</strain>
    </source>
</reference>
<dbReference type="EMBL" id="JBHMAG010000025">
    <property type="protein sequence ID" value="MFB9756655.1"/>
    <property type="molecule type" value="Genomic_DNA"/>
</dbReference>
<name>A0ABV5W7V9_9BACL</name>
<keyword evidence="2" id="KW-1185">Reference proteome</keyword>
<accession>A0ABV5W7V9</accession>
<organism evidence="1 2">
    <name type="scientific">Paenibacillus hodogayensis</name>
    <dbReference type="NCBI Taxonomy" id="279208"/>
    <lineage>
        <taxon>Bacteria</taxon>
        <taxon>Bacillati</taxon>
        <taxon>Bacillota</taxon>
        <taxon>Bacilli</taxon>
        <taxon>Bacillales</taxon>
        <taxon>Paenibacillaceae</taxon>
        <taxon>Paenibacillus</taxon>
    </lineage>
</organism>
<sequence length="110" mass="12982">MECSKSLILLTEPERHMVVLALMAQSRTMANPYESEMYRWLAKKVWAMESQYRLDGQELIMIALSLNKEADRCELGAAACLHRRLSRRIWQEKVKFHKQAYAELASRYLF</sequence>
<dbReference type="RefSeq" id="WP_344913129.1">
    <property type="nucleotide sequence ID" value="NZ_BAAAYO010000011.1"/>
</dbReference>
<evidence type="ECO:0008006" key="3">
    <source>
        <dbReference type="Google" id="ProtNLM"/>
    </source>
</evidence>
<gene>
    <name evidence="1" type="ORF">ACFFNY_34195</name>
</gene>